<feature type="transmembrane region" description="Helical" evidence="5">
    <location>
        <begin position="118"/>
        <end position="136"/>
    </location>
</feature>
<evidence type="ECO:0000256" key="4">
    <source>
        <dbReference type="ARBA" id="ARBA00023136"/>
    </source>
</evidence>
<dbReference type="RefSeq" id="WP_406843486.1">
    <property type="nucleotide sequence ID" value="NZ_CP150845.1"/>
</dbReference>
<evidence type="ECO:0000256" key="1">
    <source>
        <dbReference type="ARBA" id="ARBA00004141"/>
    </source>
</evidence>
<evidence type="ECO:0000313" key="8">
    <source>
        <dbReference type="Proteomes" id="UP001623852"/>
    </source>
</evidence>
<keyword evidence="4 5" id="KW-0472">Membrane</keyword>
<gene>
    <name evidence="7" type="ORF">AABD74_15575</name>
</gene>
<dbReference type="Proteomes" id="UP001623852">
    <property type="component" value="Chromosome"/>
</dbReference>
<feature type="transmembrane region" description="Helical" evidence="5">
    <location>
        <begin position="157"/>
        <end position="175"/>
    </location>
</feature>
<evidence type="ECO:0000259" key="6">
    <source>
        <dbReference type="Pfam" id="PF07291"/>
    </source>
</evidence>
<dbReference type="Pfam" id="PF07291">
    <property type="entry name" value="MauE"/>
    <property type="match status" value="1"/>
</dbReference>
<sequence>MKLRFDFKSVFIETVSLLFVLLFVYAAIAKILDFENFQIQVGQSPLLSVFASWIAWLVPIIELLIAILLVIPKFRNIGLWASFSLMIMFTVYIFIVLHYSSFVPCSCGGILEKMSWNIHLLFNIAFVILAVAAILLNMRIKQTNTARVRYSKTFKGLTAITAFSTLAVVILFLSSENIMHNENPFIRRFPPHPAEFSNAIDLKFNSFYFAGFSNKRLYLGNYSTPSKIISLNENLGDWQVKNIQFDPKDIPFKIVTTAVRDSFFYLVDGSVPKIFRGSLTDWKINKELKGTPYFNRAVPLDSTNIVFRSNNGRKLTSVLGVYTSAQTPSINYNKKLLQKQIDGIFDTDGTLLYSEKMHKIIYVYYYRNEYVVADKSGLLSFRGNTIDTTKHAKIKVSTLKNGTQYAMSSPSYAINPHAAVWQNLLYVHSTAKGRYENKTLREKSFVIDVYDLNKNTYLFSFPIYHTSSNKLDSLLFTDTHLYAIIGNDLVVYELRDALRKEIKSI</sequence>
<protein>
    <submittedName>
        <fullName evidence="7">MauE/DoxX family redox-associated membrane protein</fullName>
    </submittedName>
</protein>
<keyword evidence="2 5" id="KW-0812">Transmembrane</keyword>
<evidence type="ECO:0000256" key="2">
    <source>
        <dbReference type="ARBA" id="ARBA00022692"/>
    </source>
</evidence>
<feature type="transmembrane region" description="Helical" evidence="5">
    <location>
        <begin position="53"/>
        <end position="71"/>
    </location>
</feature>
<keyword evidence="3 5" id="KW-1133">Transmembrane helix</keyword>
<comment type="subcellular location">
    <subcellularLocation>
        <location evidence="1">Membrane</location>
        <topology evidence="1">Multi-pass membrane protein</topology>
    </subcellularLocation>
</comment>
<evidence type="ECO:0000313" key="7">
    <source>
        <dbReference type="EMBL" id="WYZ18580.1"/>
    </source>
</evidence>
<name>A0ABZ2UAT7_9FLAO</name>
<accession>A0ABZ2UAT7</accession>
<proteinExistence type="predicted"/>
<evidence type="ECO:0000256" key="3">
    <source>
        <dbReference type="ARBA" id="ARBA00022989"/>
    </source>
</evidence>
<feature type="domain" description="Methylamine utilisation protein MauE" evidence="6">
    <location>
        <begin position="9"/>
        <end position="135"/>
    </location>
</feature>
<reference evidence="7 8" key="1">
    <citation type="submission" date="2024-03" db="EMBL/GenBank/DDBJ databases">
        <title>Flavobacterium soyae.</title>
        <authorList>
            <person name="Zheng W."/>
        </authorList>
    </citation>
    <scope>NUCLEOTIDE SEQUENCE [LARGE SCALE GENOMIC DNA]</scope>
    <source>
        <strain evidence="7 8">55</strain>
    </source>
</reference>
<feature type="transmembrane region" description="Helical" evidence="5">
    <location>
        <begin position="78"/>
        <end position="98"/>
    </location>
</feature>
<dbReference type="EMBL" id="CP150845">
    <property type="protein sequence ID" value="WYZ18580.1"/>
    <property type="molecule type" value="Genomic_DNA"/>
</dbReference>
<keyword evidence="8" id="KW-1185">Reference proteome</keyword>
<dbReference type="InterPro" id="IPR009908">
    <property type="entry name" value="Methylamine_util_MauE"/>
</dbReference>
<evidence type="ECO:0000256" key="5">
    <source>
        <dbReference type="SAM" id="Phobius"/>
    </source>
</evidence>
<organism evidence="7 8">
    <name type="scientific">Flavobacterium soyae</name>
    <dbReference type="NCBI Taxonomy" id="2903098"/>
    <lineage>
        <taxon>Bacteria</taxon>
        <taxon>Pseudomonadati</taxon>
        <taxon>Bacteroidota</taxon>
        <taxon>Flavobacteriia</taxon>
        <taxon>Flavobacteriales</taxon>
        <taxon>Flavobacteriaceae</taxon>
        <taxon>Flavobacterium</taxon>
    </lineage>
</organism>